<dbReference type="Gene3D" id="1.10.357.10">
    <property type="entry name" value="Tetracycline Repressor, domain 2"/>
    <property type="match status" value="1"/>
</dbReference>
<sequence>MNQKKTEIIKKAIHLFATEGFHPTSIQDICTVSGISKGAFYLHFDSKDQLLVEIYEYYYDSLHEQVQQVKEQAETPYESFLLQLEAHYETIFKHRDFIIMQLQEQELSTNPAIRSFVTEMKEVRYEWIKKNFTLLYGDEIEPYVYDLSILLEGMNKAYLQTILHLELEINPKDLAVWILDRLNDHKESLLIKRVPPFITSDILQEKHEEKHNQELEHVIESVAEVISGLKASEEKVAEWLEALDVLKAEAKKDEPRAIIIQGMLKTLEDAPDLEFYCKRLEQLTIR</sequence>
<keyword evidence="1 2" id="KW-0238">DNA-binding</keyword>
<evidence type="ECO:0000259" key="3">
    <source>
        <dbReference type="PROSITE" id="PS50977"/>
    </source>
</evidence>
<proteinExistence type="predicted"/>
<evidence type="ECO:0000313" key="5">
    <source>
        <dbReference type="Proteomes" id="UP000741863"/>
    </source>
</evidence>
<dbReference type="PRINTS" id="PR00455">
    <property type="entry name" value="HTHTETR"/>
</dbReference>
<dbReference type="InterPro" id="IPR023772">
    <property type="entry name" value="DNA-bd_HTH_TetR-type_CS"/>
</dbReference>
<protein>
    <submittedName>
        <fullName evidence="4">AcrR family transcriptional regulator</fullName>
    </submittedName>
</protein>
<reference evidence="4 5" key="1">
    <citation type="submission" date="2021-01" db="EMBL/GenBank/DDBJ databases">
        <title>Genomic Encyclopedia of Type Strains, Phase IV (KMG-IV): sequencing the most valuable type-strain genomes for metagenomic binning, comparative biology and taxonomic classification.</title>
        <authorList>
            <person name="Goeker M."/>
        </authorList>
    </citation>
    <scope>NUCLEOTIDE SEQUENCE [LARGE SCALE GENOMIC DNA]</scope>
    <source>
        <strain evidence="4 5">DSM 25540</strain>
    </source>
</reference>
<accession>A0ABS2PC21</accession>
<organism evidence="4 5">
    <name type="scientific">Geomicrobium sediminis</name>
    <dbReference type="NCBI Taxonomy" id="1347788"/>
    <lineage>
        <taxon>Bacteria</taxon>
        <taxon>Bacillati</taxon>
        <taxon>Bacillota</taxon>
        <taxon>Bacilli</taxon>
        <taxon>Bacillales</taxon>
        <taxon>Geomicrobium</taxon>
    </lineage>
</organism>
<dbReference type="SUPFAM" id="SSF46689">
    <property type="entry name" value="Homeodomain-like"/>
    <property type="match status" value="1"/>
</dbReference>
<dbReference type="PANTHER" id="PTHR43479">
    <property type="entry name" value="ACREF/ENVCD OPERON REPRESSOR-RELATED"/>
    <property type="match status" value="1"/>
</dbReference>
<comment type="caution">
    <text evidence="4">The sequence shown here is derived from an EMBL/GenBank/DDBJ whole genome shotgun (WGS) entry which is preliminary data.</text>
</comment>
<dbReference type="InterPro" id="IPR001647">
    <property type="entry name" value="HTH_TetR"/>
</dbReference>
<feature type="domain" description="HTH tetR-type" evidence="3">
    <location>
        <begin position="2"/>
        <end position="62"/>
    </location>
</feature>
<dbReference type="InterPro" id="IPR050624">
    <property type="entry name" value="HTH-type_Tx_Regulator"/>
</dbReference>
<evidence type="ECO:0000313" key="4">
    <source>
        <dbReference type="EMBL" id="MBM7632948.1"/>
    </source>
</evidence>
<dbReference type="Proteomes" id="UP000741863">
    <property type="component" value="Unassembled WGS sequence"/>
</dbReference>
<dbReference type="EMBL" id="JAFBEC010000005">
    <property type="protein sequence ID" value="MBM7632948.1"/>
    <property type="molecule type" value="Genomic_DNA"/>
</dbReference>
<dbReference type="PROSITE" id="PS50977">
    <property type="entry name" value="HTH_TETR_2"/>
    <property type="match status" value="1"/>
</dbReference>
<dbReference type="InterPro" id="IPR009057">
    <property type="entry name" value="Homeodomain-like_sf"/>
</dbReference>
<dbReference type="PROSITE" id="PS01081">
    <property type="entry name" value="HTH_TETR_1"/>
    <property type="match status" value="1"/>
</dbReference>
<dbReference type="PANTHER" id="PTHR43479:SF22">
    <property type="entry name" value="TRANSCRIPTIONAL REGULATOR, TETR FAMILY"/>
    <property type="match status" value="1"/>
</dbReference>
<keyword evidence="5" id="KW-1185">Reference proteome</keyword>
<gene>
    <name evidence="4" type="ORF">JOD17_002042</name>
</gene>
<name>A0ABS2PC21_9BACL</name>
<evidence type="ECO:0000256" key="2">
    <source>
        <dbReference type="PROSITE-ProRule" id="PRU00335"/>
    </source>
</evidence>
<evidence type="ECO:0000256" key="1">
    <source>
        <dbReference type="ARBA" id="ARBA00023125"/>
    </source>
</evidence>
<dbReference type="RefSeq" id="WP_204697433.1">
    <property type="nucleotide sequence ID" value="NZ_JAFBEC010000005.1"/>
</dbReference>
<dbReference type="Pfam" id="PF00440">
    <property type="entry name" value="TetR_N"/>
    <property type="match status" value="1"/>
</dbReference>
<feature type="DNA-binding region" description="H-T-H motif" evidence="2">
    <location>
        <begin position="25"/>
        <end position="44"/>
    </location>
</feature>